<gene>
    <name evidence="2" type="ORF">HNY73_013882</name>
</gene>
<evidence type="ECO:0000313" key="2">
    <source>
        <dbReference type="EMBL" id="KAF8776948.1"/>
    </source>
</evidence>
<reference evidence="2" key="2">
    <citation type="submission" date="2020-06" db="EMBL/GenBank/DDBJ databases">
        <authorList>
            <person name="Sheffer M."/>
        </authorList>
    </citation>
    <scope>NUCLEOTIDE SEQUENCE</scope>
</reference>
<accession>A0A8T0ENB1</accession>
<name>A0A8T0ENB1_ARGBR</name>
<evidence type="ECO:0000313" key="3">
    <source>
        <dbReference type="Proteomes" id="UP000807504"/>
    </source>
</evidence>
<proteinExistence type="predicted"/>
<protein>
    <submittedName>
        <fullName evidence="2">Uncharacterized protein</fullName>
    </submittedName>
</protein>
<dbReference type="EMBL" id="JABXBU010002072">
    <property type="protein sequence ID" value="KAF8776948.1"/>
    <property type="molecule type" value="Genomic_DNA"/>
</dbReference>
<evidence type="ECO:0000256" key="1">
    <source>
        <dbReference type="SAM" id="MobiDB-lite"/>
    </source>
</evidence>
<dbReference type="AlphaFoldDB" id="A0A8T0ENB1"/>
<organism evidence="2 3">
    <name type="scientific">Argiope bruennichi</name>
    <name type="common">Wasp spider</name>
    <name type="synonym">Aranea bruennichi</name>
    <dbReference type="NCBI Taxonomy" id="94029"/>
    <lineage>
        <taxon>Eukaryota</taxon>
        <taxon>Metazoa</taxon>
        <taxon>Ecdysozoa</taxon>
        <taxon>Arthropoda</taxon>
        <taxon>Chelicerata</taxon>
        <taxon>Arachnida</taxon>
        <taxon>Araneae</taxon>
        <taxon>Araneomorphae</taxon>
        <taxon>Entelegynae</taxon>
        <taxon>Araneoidea</taxon>
        <taxon>Araneidae</taxon>
        <taxon>Argiope</taxon>
    </lineage>
</organism>
<comment type="caution">
    <text evidence="2">The sequence shown here is derived from an EMBL/GenBank/DDBJ whole genome shotgun (WGS) entry which is preliminary data.</text>
</comment>
<feature type="region of interest" description="Disordered" evidence="1">
    <location>
        <begin position="1"/>
        <end position="50"/>
    </location>
</feature>
<reference evidence="2" key="1">
    <citation type="journal article" date="2020" name="bioRxiv">
        <title>Chromosome-level reference genome of the European wasp spider Argiope bruennichi: a resource for studies on range expansion and evolutionary adaptation.</title>
        <authorList>
            <person name="Sheffer M.M."/>
            <person name="Hoppe A."/>
            <person name="Krehenwinkel H."/>
            <person name="Uhl G."/>
            <person name="Kuss A.W."/>
            <person name="Jensen L."/>
            <person name="Jensen C."/>
            <person name="Gillespie R.G."/>
            <person name="Hoff K.J."/>
            <person name="Prost S."/>
        </authorList>
    </citation>
    <scope>NUCLEOTIDE SEQUENCE</scope>
</reference>
<sequence length="91" mass="10397">MQQQNLGTNLSHGPHLSRETTQATFPRRGRLLSTHYPSPPPVPQPRVQKRLDPDSLPAAVYFAWQKSWLVKDKAIRKTDPLEVVNILCKRS</sequence>
<dbReference type="Proteomes" id="UP000807504">
    <property type="component" value="Unassembled WGS sequence"/>
</dbReference>
<keyword evidence="3" id="KW-1185">Reference proteome</keyword>
<feature type="compositionally biased region" description="Polar residues" evidence="1">
    <location>
        <begin position="1"/>
        <end position="11"/>
    </location>
</feature>